<keyword evidence="4" id="KW-0677">Repeat</keyword>
<evidence type="ECO:0000256" key="6">
    <source>
        <dbReference type="ARBA" id="ARBA00023043"/>
    </source>
</evidence>
<evidence type="ECO:0000256" key="9">
    <source>
        <dbReference type="PROSITE-ProRule" id="PRU00023"/>
    </source>
</evidence>
<dbReference type="SMART" id="SM00248">
    <property type="entry name" value="ANK"/>
    <property type="match status" value="3"/>
</dbReference>
<reference evidence="11 12" key="1">
    <citation type="submission" date="2018-03" db="EMBL/GenBank/DDBJ databases">
        <title>Draft Genome Sequences of the Obligatory Marine Myxobacteria Enhygromyxa salina SWB007.</title>
        <authorList>
            <person name="Poehlein A."/>
            <person name="Moghaddam J.A."/>
            <person name="Harms H."/>
            <person name="Alanjari M."/>
            <person name="Koenig G.M."/>
            <person name="Daniel R."/>
            <person name="Schaeberle T.F."/>
        </authorList>
    </citation>
    <scope>NUCLEOTIDE SEQUENCE [LARGE SCALE GENOMIC DNA]</scope>
    <source>
        <strain evidence="11 12">SWB007</strain>
    </source>
</reference>
<dbReference type="AlphaFoldDB" id="A0A2S9XWZ6"/>
<feature type="binding site" evidence="8">
    <location>
        <position position="268"/>
    </location>
    <ligand>
        <name>substrate</name>
    </ligand>
</feature>
<evidence type="ECO:0000256" key="7">
    <source>
        <dbReference type="ARBA" id="ARBA00049534"/>
    </source>
</evidence>
<keyword evidence="8" id="KW-0007">Acetylation</keyword>
<dbReference type="EMBL" id="PVNL01000130">
    <property type="protein sequence ID" value="PRP97385.1"/>
    <property type="molecule type" value="Genomic_DNA"/>
</dbReference>
<gene>
    <name evidence="8 11" type="primary">glsA</name>
    <name evidence="11" type="ORF">ENSA7_67350</name>
</gene>
<protein>
    <recommendedName>
        <fullName evidence="3 8">Glutaminase</fullName>
        <ecNumber evidence="3 8">3.5.1.2</ecNumber>
    </recommendedName>
</protein>
<dbReference type="PANTHER" id="PTHR12544">
    <property type="entry name" value="GLUTAMINASE"/>
    <property type="match status" value="1"/>
</dbReference>
<dbReference type="InterPro" id="IPR041541">
    <property type="entry name" value="Glutaminase_EF-hand"/>
</dbReference>
<comment type="subunit">
    <text evidence="2 8">Homotetramer.</text>
</comment>
<dbReference type="Proteomes" id="UP000238823">
    <property type="component" value="Unassembled WGS sequence"/>
</dbReference>
<dbReference type="Pfam" id="PF17959">
    <property type="entry name" value="EF-hand_14"/>
    <property type="match status" value="1"/>
</dbReference>
<feature type="binding site" evidence="8">
    <location>
        <position position="242"/>
    </location>
    <ligand>
        <name>substrate</name>
    </ligand>
</feature>
<dbReference type="InterPro" id="IPR015868">
    <property type="entry name" value="Glutaminase"/>
</dbReference>
<dbReference type="InterPro" id="IPR012338">
    <property type="entry name" value="Beta-lactam/transpept-like"/>
</dbReference>
<organism evidence="11 12">
    <name type="scientific">Enhygromyxa salina</name>
    <dbReference type="NCBI Taxonomy" id="215803"/>
    <lineage>
        <taxon>Bacteria</taxon>
        <taxon>Pseudomonadati</taxon>
        <taxon>Myxococcota</taxon>
        <taxon>Polyangia</taxon>
        <taxon>Nannocystales</taxon>
        <taxon>Nannocystaceae</taxon>
        <taxon>Enhygromyxa</taxon>
    </lineage>
</organism>
<dbReference type="EC" id="3.5.1.2" evidence="3 8"/>
<evidence type="ECO:0000259" key="10">
    <source>
        <dbReference type="Pfam" id="PF17959"/>
    </source>
</evidence>
<feature type="binding site" evidence="8">
    <location>
        <position position="189"/>
    </location>
    <ligand>
        <name>substrate</name>
    </ligand>
</feature>
<keyword evidence="5 8" id="KW-0378">Hydrolase</keyword>
<dbReference type="Gene3D" id="3.40.710.10">
    <property type="entry name" value="DD-peptidase/beta-lactamase superfamily"/>
    <property type="match status" value="1"/>
</dbReference>
<sequence>MFDSLEPDSRDEVGVPSMLERLIETGLRRDDLRLQEVFRALEDADERAIDFDSFSTVIGPCRGLIERALAGRLTIPDFPSFKTEVTALYERSLARRDGELASYIPQLARVNPERFGVAICTADGQMFSIGDADIEFSLQSCAKPIIYSLALEEHGAEHVHRYIGREPSGRGFNELSLDSDGKPHNPMINSGAIMACALLQRGQELADRFEFVLDSIRRIAGGRKVGFSNSVYLSERRSADRNFALGYLMREHKAFPEGTQLIEILEFYLQCCSVEATAEVMAVVAATLANAGVCPTSGLRQFKPATVQNCLSLMSSCGMYDFSGEFAFTVGLPAKSGVSGAIIGVVPNVLGFCCWSPRLDEHGNSVRGLDFCRRLVQAYNFHAFDNLTGMSEKKDPRLTRAQNFADDAGQVTWAASFGDLKGIRQLVARGVDLERGNFDSRTALHLAAAEGHLEVVEYLLNLGVDPQPVDRFGNTPLDDATREGHEPVIELLTHGSKRGERAW</sequence>
<evidence type="ECO:0000256" key="8">
    <source>
        <dbReference type="HAMAP-Rule" id="MF_00313"/>
    </source>
</evidence>
<dbReference type="Gene3D" id="1.25.40.20">
    <property type="entry name" value="Ankyrin repeat-containing domain"/>
    <property type="match status" value="1"/>
</dbReference>
<evidence type="ECO:0000256" key="2">
    <source>
        <dbReference type="ARBA" id="ARBA00011881"/>
    </source>
</evidence>
<keyword evidence="6 9" id="KW-0040">ANK repeat</keyword>
<feature type="repeat" description="ANK" evidence="9">
    <location>
        <begin position="439"/>
        <end position="471"/>
    </location>
</feature>
<evidence type="ECO:0000256" key="5">
    <source>
        <dbReference type="ARBA" id="ARBA00022801"/>
    </source>
</evidence>
<dbReference type="NCBIfam" id="TIGR03814">
    <property type="entry name" value="Gln_ase"/>
    <property type="match status" value="1"/>
</dbReference>
<evidence type="ECO:0000313" key="11">
    <source>
        <dbReference type="EMBL" id="PRP97385.1"/>
    </source>
</evidence>
<comment type="similarity">
    <text evidence="1 8">Belongs to the glutaminase family.</text>
</comment>
<dbReference type="GO" id="GO:0006543">
    <property type="term" value="P:L-glutamine catabolic process"/>
    <property type="evidence" value="ECO:0007669"/>
    <property type="project" value="TreeGrafter"/>
</dbReference>
<feature type="binding site" evidence="8">
    <location>
        <position position="320"/>
    </location>
    <ligand>
        <name>substrate</name>
    </ligand>
</feature>
<dbReference type="InterPro" id="IPR002110">
    <property type="entry name" value="Ankyrin_rpt"/>
</dbReference>
<dbReference type="Pfam" id="PF12796">
    <property type="entry name" value="Ank_2"/>
    <property type="match status" value="1"/>
</dbReference>
<dbReference type="SUPFAM" id="SSF48403">
    <property type="entry name" value="Ankyrin repeat"/>
    <property type="match status" value="1"/>
</dbReference>
<evidence type="ECO:0000313" key="12">
    <source>
        <dbReference type="Proteomes" id="UP000238823"/>
    </source>
</evidence>
<dbReference type="HAMAP" id="MF_00313">
    <property type="entry name" value="Glutaminase"/>
    <property type="match status" value="1"/>
</dbReference>
<accession>A0A2S9XWZ6</accession>
<dbReference type="Gene3D" id="1.10.238.210">
    <property type="match status" value="1"/>
</dbReference>
<feature type="binding site" evidence="8">
    <location>
        <position position="338"/>
    </location>
    <ligand>
        <name>substrate</name>
    </ligand>
</feature>
<evidence type="ECO:0000256" key="4">
    <source>
        <dbReference type="ARBA" id="ARBA00022737"/>
    </source>
</evidence>
<dbReference type="FunFam" id="3.40.710.10:FF:000005">
    <property type="entry name" value="Glutaminase"/>
    <property type="match status" value="1"/>
</dbReference>
<proteinExistence type="inferred from homology"/>
<comment type="catalytic activity">
    <reaction evidence="7 8">
        <text>L-glutamine + H2O = L-glutamate + NH4(+)</text>
        <dbReference type="Rhea" id="RHEA:15889"/>
        <dbReference type="ChEBI" id="CHEBI:15377"/>
        <dbReference type="ChEBI" id="CHEBI:28938"/>
        <dbReference type="ChEBI" id="CHEBI:29985"/>
        <dbReference type="ChEBI" id="CHEBI:58359"/>
        <dbReference type="EC" id="3.5.1.2"/>
    </reaction>
</comment>
<dbReference type="PROSITE" id="PS50088">
    <property type="entry name" value="ANK_REPEAT"/>
    <property type="match status" value="1"/>
</dbReference>
<comment type="caution">
    <text evidence="11">The sequence shown here is derived from an EMBL/GenBank/DDBJ whole genome shotgun (WGS) entry which is preliminary data.</text>
</comment>
<evidence type="ECO:0000256" key="1">
    <source>
        <dbReference type="ARBA" id="ARBA00011076"/>
    </source>
</evidence>
<feature type="domain" description="Glutaminase EF-hand" evidence="10">
    <location>
        <begin position="1"/>
        <end position="76"/>
    </location>
</feature>
<dbReference type="GO" id="GO:0004359">
    <property type="term" value="F:glutaminase activity"/>
    <property type="evidence" value="ECO:0007669"/>
    <property type="project" value="UniProtKB-UniRule"/>
</dbReference>
<dbReference type="InterPro" id="IPR036770">
    <property type="entry name" value="Ankyrin_rpt-contain_sf"/>
</dbReference>
<dbReference type="SUPFAM" id="SSF56601">
    <property type="entry name" value="beta-lactamase/transpeptidase-like"/>
    <property type="match status" value="1"/>
</dbReference>
<feature type="binding site" evidence="8">
    <location>
        <position position="140"/>
    </location>
    <ligand>
        <name>substrate</name>
    </ligand>
</feature>
<dbReference type="PROSITE" id="PS50297">
    <property type="entry name" value="ANK_REP_REGION"/>
    <property type="match status" value="1"/>
</dbReference>
<feature type="binding site" evidence="8">
    <location>
        <position position="235"/>
    </location>
    <ligand>
        <name>substrate</name>
    </ligand>
</feature>
<dbReference type="GO" id="GO:0006537">
    <property type="term" value="P:glutamate biosynthetic process"/>
    <property type="evidence" value="ECO:0007669"/>
    <property type="project" value="TreeGrafter"/>
</dbReference>
<evidence type="ECO:0000256" key="3">
    <source>
        <dbReference type="ARBA" id="ARBA00012918"/>
    </source>
</evidence>
<dbReference type="Pfam" id="PF04960">
    <property type="entry name" value="Glutaminase"/>
    <property type="match status" value="1"/>
</dbReference>
<name>A0A2S9XWZ6_9BACT</name>
<dbReference type="PANTHER" id="PTHR12544:SF29">
    <property type="entry name" value="GLUTAMINASE"/>
    <property type="match status" value="1"/>
</dbReference>